<dbReference type="Proteomes" id="UP000063229">
    <property type="component" value="Chromosome"/>
</dbReference>
<dbReference type="CDD" id="cd00146">
    <property type="entry name" value="PKD"/>
    <property type="match status" value="1"/>
</dbReference>
<dbReference type="Pfam" id="PF22352">
    <property type="entry name" value="K319L-like_PKD"/>
    <property type="match status" value="1"/>
</dbReference>
<dbReference type="GO" id="GO:0005975">
    <property type="term" value="P:carbohydrate metabolic process"/>
    <property type="evidence" value="ECO:0007669"/>
    <property type="project" value="InterPro"/>
</dbReference>
<reference evidence="4 5" key="1">
    <citation type="submission" date="2016-01" db="EMBL/GenBank/DDBJ databases">
        <authorList>
            <person name="McClelland M."/>
            <person name="Jain A."/>
            <person name="Saraogi P."/>
            <person name="Mendelson R."/>
            <person name="Westerman R."/>
            <person name="SanMiguel P."/>
            <person name="Csonka L."/>
        </authorList>
    </citation>
    <scope>NUCLEOTIDE SEQUENCE [LARGE SCALE GENOMIC DNA]</scope>
    <source>
        <strain evidence="4 5">NCPPB 2472</strain>
    </source>
</reference>
<dbReference type="AlphaFoldDB" id="A0A0X1T6N5"/>
<dbReference type="InterPro" id="IPR035986">
    <property type="entry name" value="PKD_dom_sf"/>
</dbReference>
<dbReference type="SUPFAM" id="SSF55486">
    <property type="entry name" value="Metalloproteases ('zincins'), catalytic domain"/>
    <property type="match status" value="1"/>
</dbReference>
<feature type="domain" description="Chitin-binding type-3" evidence="3">
    <location>
        <begin position="643"/>
        <end position="685"/>
    </location>
</feature>
<dbReference type="Gene3D" id="3.40.390.10">
    <property type="entry name" value="Collagenase (Catalytic Domain)"/>
    <property type="match status" value="1"/>
</dbReference>
<dbReference type="InterPro" id="IPR013783">
    <property type="entry name" value="Ig-like_fold"/>
</dbReference>
<dbReference type="InterPro" id="IPR036573">
    <property type="entry name" value="CBM_sf_5/12"/>
</dbReference>
<dbReference type="SUPFAM" id="SSF51055">
    <property type="entry name" value="Carbohydrate binding domain"/>
    <property type="match status" value="2"/>
</dbReference>
<dbReference type="InterPro" id="IPR022409">
    <property type="entry name" value="PKD/Chitinase_dom"/>
</dbReference>
<dbReference type="EMBL" id="CP014135">
    <property type="protein sequence ID" value="AMB87643.1"/>
    <property type="molecule type" value="Genomic_DNA"/>
</dbReference>
<feature type="domain" description="Chitin-binding type-3" evidence="3">
    <location>
        <begin position="689"/>
        <end position="729"/>
    </location>
</feature>
<dbReference type="RefSeq" id="WP_026013367.1">
    <property type="nucleotide sequence ID" value="NZ_CP014135.1"/>
</dbReference>
<dbReference type="SUPFAM" id="SSF49299">
    <property type="entry name" value="PKD domain"/>
    <property type="match status" value="2"/>
</dbReference>
<gene>
    <name evidence="4" type="ORF">AWM79_21075</name>
</gene>
<feature type="domain" description="PKD/Chitinase" evidence="2">
    <location>
        <begin position="449"/>
        <end position="539"/>
    </location>
</feature>
<protein>
    <submittedName>
        <fullName evidence="4">Peptidyl-Asp metalloendopeptidase</fullName>
    </submittedName>
</protein>
<dbReference type="Gene3D" id="2.60.40.10">
    <property type="entry name" value="Immunoglobulins"/>
    <property type="match status" value="2"/>
</dbReference>
<dbReference type="GO" id="GO:0005576">
    <property type="term" value="C:extracellular region"/>
    <property type="evidence" value="ECO:0007669"/>
    <property type="project" value="InterPro"/>
</dbReference>
<dbReference type="InterPro" id="IPR024079">
    <property type="entry name" value="MetalloPept_cat_dom_sf"/>
</dbReference>
<evidence type="ECO:0000313" key="4">
    <source>
        <dbReference type="EMBL" id="AMB87643.1"/>
    </source>
</evidence>
<dbReference type="Gene3D" id="2.10.10.20">
    <property type="entry name" value="Carbohydrate-binding module superfamily 5/12"/>
    <property type="match status" value="2"/>
</dbReference>
<evidence type="ECO:0000259" key="3">
    <source>
        <dbReference type="SMART" id="SM00495"/>
    </source>
</evidence>
<dbReference type="Pfam" id="PF13688">
    <property type="entry name" value="Reprolysin_5"/>
    <property type="match status" value="1"/>
</dbReference>
<proteinExistence type="predicted"/>
<dbReference type="GO" id="GO:0030246">
    <property type="term" value="F:carbohydrate binding"/>
    <property type="evidence" value="ECO:0007669"/>
    <property type="project" value="InterPro"/>
</dbReference>
<dbReference type="STRING" id="46677.AWM79_21075"/>
<name>A0A0X1T6N5_PSEAA</name>
<evidence type="ECO:0000313" key="5">
    <source>
        <dbReference type="Proteomes" id="UP000063229"/>
    </source>
</evidence>
<dbReference type="SMART" id="SM00089">
    <property type="entry name" value="PKD"/>
    <property type="match status" value="2"/>
</dbReference>
<keyword evidence="1" id="KW-0378">Hydrolase</keyword>
<dbReference type="InterPro" id="IPR003610">
    <property type="entry name" value="CBM5/12"/>
</dbReference>
<dbReference type="GO" id="GO:0008237">
    <property type="term" value="F:metallopeptidase activity"/>
    <property type="evidence" value="ECO:0007669"/>
    <property type="project" value="InterPro"/>
</dbReference>
<evidence type="ECO:0000259" key="2">
    <source>
        <dbReference type="SMART" id="SM00089"/>
    </source>
</evidence>
<organism evidence="4 5">
    <name type="scientific">Pseudomonas agarici</name>
    <dbReference type="NCBI Taxonomy" id="46677"/>
    <lineage>
        <taxon>Bacteria</taxon>
        <taxon>Pseudomonadati</taxon>
        <taxon>Pseudomonadota</taxon>
        <taxon>Gammaproteobacteria</taxon>
        <taxon>Pseudomonadales</taxon>
        <taxon>Pseudomonadaceae</taxon>
        <taxon>Pseudomonas</taxon>
    </lineage>
</organism>
<accession>A0A0X1T6N5</accession>
<feature type="domain" description="PKD/Chitinase" evidence="2">
    <location>
        <begin position="544"/>
        <end position="626"/>
    </location>
</feature>
<dbReference type="OrthoDB" id="3976083at2"/>
<dbReference type="GO" id="GO:0004553">
    <property type="term" value="F:hydrolase activity, hydrolyzing O-glycosyl compounds"/>
    <property type="evidence" value="ECO:0007669"/>
    <property type="project" value="InterPro"/>
</dbReference>
<sequence length="735" mass="79213">MTCHLSGARSGSWKRYSLFAWILCLLTVAPVAWATDSLLTIESAQSPQQMRQTNDPALAAILGVQMFTSVHRVQTHADLLSDQLDVVRIPLGDGRVVTARKLFYRTTATGSIWRGEISAPGANDPGGAKHEVLVDELNSVILVRNADQITGIVRVGGEVYRILPLNHGGQVLVKVDQTKRGRFDEANEQGELVIRKDSGAATMESEVGPRPRDGISTIRVMIVATPLAVEKLGGNAGLQAQAALVIEESNQSFVNSDIPTRFESAGTYIVNYDQLPQADGDRLLDKIESRSDPDLGAPTWALRDEHRADLVVLVADIRSYCGLATLNSSKETAYGAVDWTCFSDGTTVQHEIGHNLGADHTPEEAQGNVFPFGSGHQKTSGDIRWSTIMAPYCSRCSVINYWSNPYRTYKEAPLGVVNVSDNARVWALRAPVVANFYPDPVEALPPYAVARAEPSAVTGPQVVLLDGSQSSDPAGGALRYRWEQTDGTPEVSITGSSSREAQARVPAVGHSMIFSFRLTVTNSDELSDSQTVNVSAEPSSPAPVAVISAHEQVETGKPLEFSAAASTGNQLTYAWVLPGFTPANSSSQRLNATAPATAGERMVQLTVRDAQGRNDTKTKKVRVVAGSGGGEGCIPTDPNAGLYPQWDTLRTYVGGDMVQHNGVVWRAGWSSRGISPDKTDAFTLISHLPVPWQTGRPYVAGNQVIHQGKLYQAKYWINTQPPGSAWTLLGDHICP</sequence>
<dbReference type="SMART" id="SM00495">
    <property type="entry name" value="ChtBD3"/>
    <property type="match status" value="2"/>
</dbReference>
<dbReference type="KEGG" id="pagb:AWM79_21075"/>
<evidence type="ECO:0000256" key="1">
    <source>
        <dbReference type="ARBA" id="ARBA00022801"/>
    </source>
</evidence>
<keyword evidence="5" id="KW-1185">Reference proteome</keyword>